<gene>
    <name evidence="2" type="ORF">BC5_0009</name>
</gene>
<keyword evidence="3" id="KW-1185">Reference proteome</keyword>
<dbReference type="EMBL" id="OQ187816">
    <property type="protein sequence ID" value="WCR32922.1"/>
    <property type="molecule type" value="Genomic_DNA"/>
</dbReference>
<reference evidence="2" key="1">
    <citation type="submission" date="2023-01" db="EMBL/GenBank/DDBJ databases">
        <authorList>
            <person name="Liu Y."/>
            <person name="Sun Z."/>
        </authorList>
    </citation>
    <scope>NUCLEOTIDE SEQUENCE</scope>
</reference>
<evidence type="ECO:0000256" key="1">
    <source>
        <dbReference type="SAM" id="Coils"/>
    </source>
</evidence>
<evidence type="ECO:0000313" key="3">
    <source>
        <dbReference type="Proteomes" id="UP001219433"/>
    </source>
</evidence>
<accession>A0AAF0BYC9</accession>
<organism evidence="2 3">
    <name type="scientific">Bacillus phage BC-5</name>
    <dbReference type="NCBI Taxonomy" id="3020389"/>
    <lineage>
        <taxon>Viruses</taxon>
        <taxon>Duplodnaviria</taxon>
        <taxon>Heunggongvirae</taxon>
        <taxon>Uroviricota</taxon>
        <taxon>Caudoviricetes</taxon>
        <taxon>Salasmaviridae</taxon>
        <taxon>Northropvirinae</taxon>
        <taxon>Hemphillvirus</taxon>
        <taxon>Hemphillvirus bece5</taxon>
    </lineage>
</organism>
<keyword evidence="1" id="KW-0175">Coiled coil</keyword>
<name>A0AAF0BYC9_9CAUD</name>
<sequence>MFDGLWMFRYKLLKQRTDQYERERDYYKEKCEQLFCDYNRCENELDMIKNQLRELDKKFLNK</sequence>
<dbReference type="Proteomes" id="UP001219433">
    <property type="component" value="Segment"/>
</dbReference>
<feature type="coiled-coil region" evidence="1">
    <location>
        <begin position="10"/>
        <end position="58"/>
    </location>
</feature>
<proteinExistence type="predicted"/>
<evidence type="ECO:0000313" key="2">
    <source>
        <dbReference type="EMBL" id="WCR32922.1"/>
    </source>
</evidence>
<protein>
    <submittedName>
        <fullName evidence="2">Uncharacterized protein</fullName>
    </submittedName>
</protein>